<dbReference type="GO" id="GO:0005634">
    <property type="term" value="C:nucleus"/>
    <property type="evidence" value="ECO:0007669"/>
    <property type="project" value="UniProtKB-SubCell"/>
</dbReference>
<feature type="domain" description="C2H2-type" evidence="9">
    <location>
        <begin position="23"/>
        <end position="50"/>
    </location>
</feature>
<proteinExistence type="predicted"/>
<organism evidence="10 11">
    <name type="scientific">Ignelater luminosus</name>
    <name type="common">Cucubano</name>
    <name type="synonym">Pyrophorus luminosus</name>
    <dbReference type="NCBI Taxonomy" id="2038154"/>
    <lineage>
        <taxon>Eukaryota</taxon>
        <taxon>Metazoa</taxon>
        <taxon>Ecdysozoa</taxon>
        <taxon>Arthropoda</taxon>
        <taxon>Hexapoda</taxon>
        <taxon>Insecta</taxon>
        <taxon>Pterygota</taxon>
        <taxon>Neoptera</taxon>
        <taxon>Endopterygota</taxon>
        <taxon>Coleoptera</taxon>
        <taxon>Polyphaga</taxon>
        <taxon>Elateriformia</taxon>
        <taxon>Elateroidea</taxon>
        <taxon>Elateridae</taxon>
        <taxon>Agrypninae</taxon>
        <taxon>Pyrophorini</taxon>
        <taxon>Ignelater</taxon>
    </lineage>
</organism>
<keyword evidence="4 7" id="KW-0863">Zinc-finger</keyword>
<dbReference type="Gene3D" id="3.30.160.60">
    <property type="entry name" value="Classic Zinc Finger"/>
    <property type="match status" value="2"/>
</dbReference>
<keyword evidence="6" id="KW-0539">Nucleus</keyword>
<dbReference type="InterPro" id="IPR013087">
    <property type="entry name" value="Znf_C2H2_type"/>
</dbReference>
<dbReference type="GO" id="GO:0001228">
    <property type="term" value="F:DNA-binding transcription activator activity, RNA polymerase II-specific"/>
    <property type="evidence" value="ECO:0007669"/>
    <property type="project" value="TreeGrafter"/>
</dbReference>
<reference evidence="10" key="1">
    <citation type="submission" date="2019-08" db="EMBL/GenBank/DDBJ databases">
        <title>The genome of the North American firefly Photinus pyralis.</title>
        <authorList>
            <consortium name="Photinus pyralis genome working group"/>
            <person name="Fallon T.R."/>
            <person name="Sander Lower S.E."/>
            <person name="Weng J.-K."/>
        </authorList>
    </citation>
    <scope>NUCLEOTIDE SEQUENCE</scope>
    <source>
        <strain evidence="10">TRF0915ILg1</strain>
        <tissue evidence="10">Whole body</tissue>
    </source>
</reference>
<evidence type="ECO:0000256" key="5">
    <source>
        <dbReference type="ARBA" id="ARBA00022833"/>
    </source>
</evidence>
<dbReference type="Pfam" id="PF00096">
    <property type="entry name" value="zf-C2H2"/>
    <property type="match status" value="2"/>
</dbReference>
<dbReference type="InterPro" id="IPR052795">
    <property type="entry name" value="RREB1"/>
</dbReference>
<dbReference type="PROSITE" id="PS50157">
    <property type="entry name" value="ZINC_FINGER_C2H2_2"/>
    <property type="match status" value="3"/>
</dbReference>
<evidence type="ECO:0000256" key="2">
    <source>
        <dbReference type="ARBA" id="ARBA00022723"/>
    </source>
</evidence>
<dbReference type="EMBL" id="VTPC01091157">
    <property type="protein sequence ID" value="KAF2879483.1"/>
    <property type="molecule type" value="Genomic_DNA"/>
</dbReference>
<dbReference type="OrthoDB" id="6365676at2759"/>
<gene>
    <name evidence="10" type="ORF">ILUMI_26678</name>
</gene>
<dbReference type="GO" id="GO:0008270">
    <property type="term" value="F:zinc ion binding"/>
    <property type="evidence" value="ECO:0007669"/>
    <property type="project" value="UniProtKB-KW"/>
</dbReference>
<evidence type="ECO:0000256" key="1">
    <source>
        <dbReference type="ARBA" id="ARBA00004123"/>
    </source>
</evidence>
<evidence type="ECO:0000256" key="6">
    <source>
        <dbReference type="ARBA" id="ARBA00023242"/>
    </source>
</evidence>
<dbReference type="PANTHER" id="PTHR46451:SF1">
    <property type="entry name" value="RAS-RESPONSIVE ELEMENT-BINDING PROTEIN 1"/>
    <property type="match status" value="1"/>
</dbReference>
<evidence type="ECO:0000313" key="11">
    <source>
        <dbReference type="Proteomes" id="UP000801492"/>
    </source>
</evidence>
<evidence type="ECO:0000256" key="8">
    <source>
        <dbReference type="SAM" id="SignalP"/>
    </source>
</evidence>
<comment type="caution">
    <text evidence="10">The sequence shown here is derived from an EMBL/GenBank/DDBJ whole genome shotgun (WGS) entry which is preliminary data.</text>
</comment>
<dbReference type="PROSITE" id="PS00028">
    <property type="entry name" value="ZINC_FINGER_C2H2_1"/>
    <property type="match status" value="3"/>
</dbReference>
<keyword evidence="2" id="KW-0479">Metal-binding</keyword>
<keyword evidence="11" id="KW-1185">Reference proteome</keyword>
<dbReference type="FunFam" id="3.30.160.60:FF:000744">
    <property type="entry name" value="zinc finger E-box-binding homeobox 1"/>
    <property type="match status" value="1"/>
</dbReference>
<dbReference type="SMART" id="SM00355">
    <property type="entry name" value="ZnF_C2H2"/>
    <property type="match status" value="3"/>
</dbReference>
<feature type="chain" id="PRO_5035452001" description="C2H2-type domain-containing protein" evidence="8">
    <location>
        <begin position="27"/>
        <end position="258"/>
    </location>
</feature>
<keyword evidence="3" id="KW-0677">Repeat</keyword>
<evidence type="ECO:0000256" key="7">
    <source>
        <dbReference type="PROSITE-ProRule" id="PRU00042"/>
    </source>
</evidence>
<keyword evidence="8" id="KW-0732">Signal</keyword>
<evidence type="ECO:0000259" key="9">
    <source>
        <dbReference type="PROSITE" id="PS50157"/>
    </source>
</evidence>
<protein>
    <recommendedName>
        <fullName evidence="9">C2H2-type domain-containing protein</fullName>
    </recommendedName>
</protein>
<dbReference type="PANTHER" id="PTHR46451">
    <property type="entry name" value="RAS-RESPONSIVE ELEMENT-BINDING PROTEIN 1"/>
    <property type="match status" value="1"/>
</dbReference>
<dbReference type="Proteomes" id="UP000801492">
    <property type="component" value="Unassembled WGS sequence"/>
</dbReference>
<dbReference type="GO" id="GO:0000978">
    <property type="term" value="F:RNA polymerase II cis-regulatory region sequence-specific DNA binding"/>
    <property type="evidence" value="ECO:0007669"/>
    <property type="project" value="TreeGrafter"/>
</dbReference>
<comment type="subcellular location">
    <subcellularLocation>
        <location evidence="1">Nucleus</location>
    </subcellularLocation>
</comment>
<keyword evidence="5" id="KW-0862">Zinc</keyword>
<feature type="domain" description="C2H2-type" evidence="9">
    <location>
        <begin position="171"/>
        <end position="194"/>
    </location>
</feature>
<feature type="signal peptide" evidence="8">
    <location>
        <begin position="1"/>
        <end position="26"/>
    </location>
</feature>
<feature type="domain" description="C2H2-type" evidence="9">
    <location>
        <begin position="143"/>
        <end position="170"/>
    </location>
</feature>
<dbReference type="SUPFAM" id="SSF57667">
    <property type="entry name" value="beta-beta-alpha zinc fingers"/>
    <property type="match status" value="1"/>
</dbReference>
<dbReference type="FunFam" id="3.30.160.60:FF:000100">
    <property type="entry name" value="Zinc finger 45-like"/>
    <property type="match status" value="1"/>
</dbReference>
<evidence type="ECO:0000256" key="4">
    <source>
        <dbReference type="ARBA" id="ARBA00022771"/>
    </source>
</evidence>
<dbReference type="InterPro" id="IPR036236">
    <property type="entry name" value="Znf_C2H2_sf"/>
</dbReference>
<dbReference type="AlphaFoldDB" id="A0A8K0C7J2"/>
<name>A0A8K0C7J2_IGNLU</name>
<accession>A0A8K0C7J2</accession>
<evidence type="ECO:0000256" key="3">
    <source>
        <dbReference type="ARBA" id="ARBA00022737"/>
    </source>
</evidence>
<sequence length="258" mass="29600">MVGLFKNNISNEIVILLHIILELTCGECNTSFPSAASLLKHFAQHASQADLCFNDKNSYNRKATIPDLYPISSFKTTLKQNKPITDEVLFVSDEVEDNVDSGVEDLVNPLRYYSINLKDRSPKSPNNNESTDNIEKSKSSRKYKCSFCLKTFGWSTDLKRHTLTHTGERPFKCTKCDSTFTRKFLLQKHYAKQHNDVSYDIVHSGMLDGKIKLPALKPIGFILKRKSRKQDKQKIRRKILNTKNLYQSINDDFEVADN</sequence>
<evidence type="ECO:0000313" key="10">
    <source>
        <dbReference type="EMBL" id="KAF2879483.1"/>
    </source>
</evidence>